<keyword evidence="3 6" id="KW-0812">Transmembrane</keyword>
<feature type="transmembrane region" description="Helical" evidence="6">
    <location>
        <begin position="458"/>
        <end position="477"/>
    </location>
</feature>
<evidence type="ECO:0000256" key="6">
    <source>
        <dbReference type="SAM" id="Phobius"/>
    </source>
</evidence>
<feature type="transmembrane region" description="Helical" evidence="6">
    <location>
        <begin position="27"/>
        <end position="52"/>
    </location>
</feature>
<feature type="transmembrane region" description="Helical" evidence="6">
    <location>
        <begin position="64"/>
        <end position="83"/>
    </location>
</feature>
<dbReference type="PROSITE" id="PS50850">
    <property type="entry name" value="MFS"/>
    <property type="match status" value="1"/>
</dbReference>
<evidence type="ECO:0000256" key="5">
    <source>
        <dbReference type="ARBA" id="ARBA00023136"/>
    </source>
</evidence>
<dbReference type="Pfam" id="PF07690">
    <property type="entry name" value="MFS_1"/>
    <property type="match status" value="1"/>
</dbReference>
<evidence type="ECO:0000256" key="1">
    <source>
        <dbReference type="ARBA" id="ARBA00004651"/>
    </source>
</evidence>
<dbReference type="GO" id="GO:0022857">
    <property type="term" value="F:transmembrane transporter activity"/>
    <property type="evidence" value="ECO:0007669"/>
    <property type="project" value="InterPro"/>
</dbReference>
<feature type="transmembrane region" description="Helical" evidence="6">
    <location>
        <begin position="358"/>
        <end position="378"/>
    </location>
</feature>
<dbReference type="PANTHER" id="PTHR42718">
    <property type="entry name" value="MAJOR FACILITATOR SUPERFAMILY MULTIDRUG TRANSPORTER MFSC"/>
    <property type="match status" value="1"/>
</dbReference>
<comment type="subcellular location">
    <subcellularLocation>
        <location evidence="1">Cell membrane</location>
        <topology evidence="1">Multi-pass membrane protein</topology>
    </subcellularLocation>
</comment>
<feature type="transmembrane region" description="Helical" evidence="6">
    <location>
        <begin position="217"/>
        <end position="238"/>
    </location>
</feature>
<evidence type="ECO:0000313" key="8">
    <source>
        <dbReference type="EMBL" id="VDC18496.1"/>
    </source>
</evidence>
<evidence type="ECO:0000256" key="2">
    <source>
        <dbReference type="ARBA" id="ARBA00022448"/>
    </source>
</evidence>
<organism evidence="8 9">
    <name type="scientific">Arthrobacter ulcerisalmonis</name>
    <dbReference type="NCBI Taxonomy" id="2483813"/>
    <lineage>
        <taxon>Bacteria</taxon>
        <taxon>Bacillati</taxon>
        <taxon>Actinomycetota</taxon>
        <taxon>Actinomycetes</taxon>
        <taxon>Micrococcales</taxon>
        <taxon>Micrococcaceae</taxon>
        <taxon>Arthrobacter</taxon>
    </lineage>
</organism>
<dbReference type="GO" id="GO:0005886">
    <property type="term" value="C:plasma membrane"/>
    <property type="evidence" value="ECO:0007669"/>
    <property type="project" value="UniProtKB-SubCell"/>
</dbReference>
<feature type="domain" description="Major facilitator superfamily (MFS) profile" evidence="7">
    <location>
        <begin position="27"/>
        <end position="482"/>
    </location>
</feature>
<name>A0A3P5WG91_9MICC</name>
<dbReference type="Gene3D" id="1.20.1720.10">
    <property type="entry name" value="Multidrug resistance protein D"/>
    <property type="match status" value="1"/>
</dbReference>
<reference evidence="8 9" key="1">
    <citation type="submission" date="2018-11" db="EMBL/GenBank/DDBJ databases">
        <authorList>
            <person name="Criscuolo A."/>
        </authorList>
    </citation>
    <scope>NUCLEOTIDE SEQUENCE [LARGE SCALE GENOMIC DNA]</scope>
    <source>
        <strain evidence="8">AT11b</strain>
    </source>
</reference>
<feature type="transmembrane region" description="Helical" evidence="6">
    <location>
        <begin position="419"/>
        <end position="438"/>
    </location>
</feature>
<evidence type="ECO:0000313" key="9">
    <source>
        <dbReference type="Proteomes" id="UP000280861"/>
    </source>
</evidence>
<keyword evidence="5 6" id="KW-0472">Membrane</keyword>
<proteinExistence type="predicted"/>
<evidence type="ECO:0000256" key="3">
    <source>
        <dbReference type="ARBA" id="ARBA00022692"/>
    </source>
</evidence>
<dbReference type="PANTHER" id="PTHR42718:SF9">
    <property type="entry name" value="MAJOR FACILITATOR SUPERFAMILY MULTIDRUG TRANSPORTER MFSC"/>
    <property type="match status" value="1"/>
</dbReference>
<feature type="transmembrane region" description="Helical" evidence="6">
    <location>
        <begin position="184"/>
        <end position="205"/>
    </location>
</feature>
<dbReference type="InterPro" id="IPR020846">
    <property type="entry name" value="MFS_dom"/>
</dbReference>
<keyword evidence="2" id="KW-0813">Transport</keyword>
<dbReference type="InterPro" id="IPR036259">
    <property type="entry name" value="MFS_trans_sf"/>
</dbReference>
<feature type="transmembrane region" description="Helical" evidence="6">
    <location>
        <begin position="95"/>
        <end position="113"/>
    </location>
</feature>
<dbReference type="Proteomes" id="UP000280861">
    <property type="component" value="Unassembled WGS sequence"/>
</dbReference>
<feature type="transmembrane region" description="Helical" evidence="6">
    <location>
        <begin position="244"/>
        <end position="267"/>
    </location>
</feature>
<feature type="transmembrane region" description="Helical" evidence="6">
    <location>
        <begin position="384"/>
        <end position="407"/>
    </location>
</feature>
<feature type="transmembrane region" description="Helical" evidence="6">
    <location>
        <begin position="317"/>
        <end position="338"/>
    </location>
</feature>
<dbReference type="AlphaFoldDB" id="A0A3P5WG91"/>
<protein>
    <submittedName>
        <fullName evidence="8">Putative transport protein HsrA</fullName>
    </submittedName>
</protein>
<dbReference type="SUPFAM" id="SSF103473">
    <property type="entry name" value="MFS general substrate transporter"/>
    <property type="match status" value="1"/>
</dbReference>
<dbReference type="EMBL" id="UXAU01000009">
    <property type="protein sequence ID" value="VDC18496.1"/>
    <property type="molecule type" value="Genomic_DNA"/>
</dbReference>
<evidence type="ECO:0000259" key="7">
    <source>
        <dbReference type="PROSITE" id="PS50850"/>
    </source>
</evidence>
<keyword evidence="9" id="KW-1185">Reference proteome</keyword>
<dbReference type="RefSeq" id="WP_203415868.1">
    <property type="nucleotide sequence ID" value="NZ_CBCRYA010000005.1"/>
</dbReference>
<feature type="transmembrane region" description="Helical" evidence="6">
    <location>
        <begin position="287"/>
        <end position="311"/>
    </location>
</feature>
<keyword evidence="4 6" id="KW-1133">Transmembrane helix</keyword>
<evidence type="ECO:0000256" key="4">
    <source>
        <dbReference type="ARBA" id="ARBA00022989"/>
    </source>
</evidence>
<feature type="transmembrane region" description="Helical" evidence="6">
    <location>
        <begin position="119"/>
        <end position="139"/>
    </location>
</feature>
<dbReference type="InterPro" id="IPR011701">
    <property type="entry name" value="MFS"/>
</dbReference>
<gene>
    <name evidence="8" type="primary">hsrA_1</name>
    <name evidence="8" type="ORF">PSET11_00345</name>
</gene>
<dbReference type="Gene3D" id="1.20.1250.20">
    <property type="entry name" value="MFS general substrate transporter like domains"/>
    <property type="match status" value="1"/>
</dbReference>
<sequence length="490" mass="50673">MTTIEGIPDRSPVRTAQGRVSWKSRGLLMALTLALLQLLNEVGALIAIPFYGPMAVDLGLAPGQVSWAVAATLLAGGASVPVLSKIGDLNGHRRVLIICLVLITAGFALSALAPNFITLVIGRALVGVVAGQALTIGILNDRLTAPDRRKAIGIIAAFQAVGIPLGLGLGGLLIDAGASWRTGFWIGAILTVIGLVATLVWVAESDAKIRNAGSSRTVNYGGVILMGIGLTSLCIGVNESTTWGVFSGATIGFVLSGLALVALSFYWESKSRHPLLDVKKAFSTRLLPAYAVFVQTGIIGLILFSTVLGWAQTSPTLLGYGFGLSLFLASLLFSPYILAGFIAPRFTVPLLQKYPAKWVQLVSAIACSIGIIVIYLGYASIPAVVVGVLIYAFGFTAMVTVAVNVIAAEATDEQGAGTASVYVSMALFASALGTSLYAAAISAGHAPMEPPTPANYEAGLLIAVCASLIGIVSSLLLSSKVRLSHVESGH</sequence>
<feature type="transmembrane region" description="Helical" evidence="6">
    <location>
        <begin position="151"/>
        <end position="172"/>
    </location>
</feature>
<accession>A0A3P5WG91</accession>